<gene>
    <name evidence="3" type="ORF">CBM2613_B120092</name>
</gene>
<dbReference type="Gene3D" id="3.40.190.10">
    <property type="entry name" value="Periplasmic binding protein-like II"/>
    <property type="match status" value="1"/>
</dbReference>
<evidence type="ECO:0000313" key="3">
    <source>
        <dbReference type="EMBL" id="SOZ68786.1"/>
    </source>
</evidence>
<dbReference type="PANTHER" id="PTHR42928">
    <property type="entry name" value="TRICARBOXYLATE-BINDING PROTEIN"/>
    <property type="match status" value="1"/>
</dbReference>
<dbReference type="Gene3D" id="3.40.190.150">
    <property type="entry name" value="Bordetella uptake gene, domain 1"/>
    <property type="match status" value="1"/>
</dbReference>
<proteinExistence type="inferred from homology"/>
<reference evidence="3 4" key="1">
    <citation type="submission" date="2018-01" db="EMBL/GenBank/DDBJ databases">
        <authorList>
            <person name="Clerissi C."/>
        </authorList>
    </citation>
    <scope>NUCLEOTIDE SEQUENCE [LARGE SCALE GENOMIC DNA]</scope>
    <source>
        <strain evidence="3">Cupriavidus taiwanensis STM 8556</strain>
    </source>
</reference>
<dbReference type="InterPro" id="IPR042100">
    <property type="entry name" value="Bug_dom1"/>
</dbReference>
<evidence type="ECO:0000256" key="2">
    <source>
        <dbReference type="SAM" id="SignalP"/>
    </source>
</evidence>
<dbReference type="SUPFAM" id="SSF53850">
    <property type="entry name" value="Periplasmic binding protein-like II"/>
    <property type="match status" value="1"/>
</dbReference>
<sequence length="330" mass="33610">MNPLASFLVRGLAAAICVLGMLPLHAAAYPDRAVRIIVPAPPGGVTDAALRALAERLGAAWGTPVVIENKPGANSKVAIAAARHAEPDGYTLVALTNSTMLDEVLDAAKGMAPASQALVPVTTVLQTPIVLVGSKEAGIATLADYVAIAKRKPGAVSVSSTGANTNTQYFADRLNREAGIAATVVPYGGEAPILTALLGGHLSGAFLSAAGARRAAATGKLSLLAVTTPVRSPLLPTVPSFAELGFSGLDMDSWVGLYVPPGTPGALIDKVSAEVRKQLATAELAGRFAGIGISPLIATGAEMKQRIAADKTYWERALETPAAGQKAGLR</sequence>
<accession>A0A976G413</accession>
<feature type="signal peptide" evidence="2">
    <location>
        <begin position="1"/>
        <end position="26"/>
    </location>
</feature>
<dbReference type="CDD" id="cd07012">
    <property type="entry name" value="PBP2_Bug_TTT"/>
    <property type="match status" value="1"/>
</dbReference>
<keyword evidence="2" id="KW-0732">Signal</keyword>
<feature type="chain" id="PRO_5037861835" evidence="2">
    <location>
        <begin position="27"/>
        <end position="330"/>
    </location>
</feature>
<comment type="caution">
    <text evidence="3">The sequence shown here is derived from an EMBL/GenBank/DDBJ whole genome shotgun (WGS) entry which is preliminary data.</text>
</comment>
<dbReference type="Proteomes" id="UP000256952">
    <property type="component" value="Chromosome CBM2613_b"/>
</dbReference>
<dbReference type="InterPro" id="IPR005064">
    <property type="entry name" value="BUG"/>
</dbReference>
<keyword evidence="3" id="KW-0675">Receptor</keyword>
<evidence type="ECO:0000256" key="1">
    <source>
        <dbReference type="ARBA" id="ARBA00006987"/>
    </source>
</evidence>
<dbReference type="EMBL" id="OFTH01000037">
    <property type="protein sequence ID" value="SOZ68786.1"/>
    <property type="molecule type" value="Genomic_DNA"/>
</dbReference>
<dbReference type="RefSeq" id="WP_116332284.1">
    <property type="nucleotide sequence ID" value="NZ_LT992560.1"/>
</dbReference>
<organism evidence="3 4">
    <name type="scientific">Cupriavidus taiwanensis</name>
    <dbReference type="NCBI Taxonomy" id="164546"/>
    <lineage>
        <taxon>Bacteria</taxon>
        <taxon>Pseudomonadati</taxon>
        <taxon>Pseudomonadota</taxon>
        <taxon>Betaproteobacteria</taxon>
        <taxon>Burkholderiales</taxon>
        <taxon>Burkholderiaceae</taxon>
        <taxon>Cupriavidus</taxon>
    </lineage>
</organism>
<dbReference type="AlphaFoldDB" id="A0A976G413"/>
<protein>
    <submittedName>
        <fullName evidence="3">Extra-cytoplasmic solute receptor family protein 130</fullName>
    </submittedName>
</protein>
<comment type="similarity">
    <text evidence="1">Belongs to the UPF0065 (bug) family.</text>
</comment>
<dbReference type="PIRSF" id="PIRSF017082">
    <property type="entry name" value="YflP"/>
    <property type="match status" value="1"/>
</dbReference>
<dbReference type="Pfam" id="PF03401">
    <property type="entry name" value="TctC"/>
    <property type="match status" value="1"/>
</dbReference>
<name>A0A976G413_9BURK</name>
<dbReference type="PANTHER" id="PTHR42928:SF5">
    <property type="entry name" value="BLR1237 PROTEIN"/>
    <property type="match status" value="1"/>
</dbReference>
<evidence type="ECO:0000313" key="4">
    <source>
        <dbReference type="Proteomes" id="UP000256952"/>
    </source>
</evidence>